<keyword evidence="2" id="KW-0732">Signal</keyword>
<dbReference type="InterPro" id="IPR032675">
    <property type="entry name" value="LRR_dom_sf"/>
</dbReference>
<organism evidence="6 7">
    <name type="scientific">Stichopus japonicus</name>
    <name type="common">Sea cucumber</name>
    <dbReference type="NCBI Taxonomy" id="307972"/>
    <lineage>
        <taxon>Eukaryota</taxon>
        <taxon>Metazoa</taxon>
        <taxon>Echinodermata</taxon>
        <taxon>Eleutherozoa</taxon>
        <taxon>Echinozoa</taxon>
        <taxon>Holothuroidea</taxon>
        <taxon>Aspidochirotacea</taxon>
        <taxon>Aspidochirotida</taxon>
        <taxon>Stichopodidae</taxon>
        <taxon>Apostichopus</taxon>
    </lineage>
</organism>
<evidence type="ECO:0000256" key="4">
    <source>
        <dbReference type="SAM" id="Phobius"/>
    </source>
</evidence>
<feature type="domain" description="Ig-like" evidence="5">
    <location>
        <begin position="113"/>
        <end position="201"/>
    </location>
</feature>
<proteinExistence type="predicted"/>
<accession>A0A2G8JMJ8</accession>
<evidence type="ECO:0000313" key="6">
    <source>
        <dbReference type="EMBL" id="PIK36984.1"/>
    </source>
</evidence>
<feature type="compositionally biased region" description="Acidic residues" evidence="3">
    <location>
        <begin position="311"/>
        <end position="327"/>
    </location>
</feature>
<keyword evidence="7" id="KW-1185">Reference proteome</keyword>
<reference evidence="6 7" key="1">
    <citation type="journal article" date="2017" name="PLoS Biol.">
        <title>The sea cucumber genome provides insights into morphological evolution and visceral regeneration.</title>
        <authorList>
            <person name="Zhang X."/>
            <person name="Sun L."/>
            <person name="Yuan J."/>
            <person name="Sun Y."/>
            <person name="Gao Y."/>
            <person name="Zhang L."/>
            <person name="Li S."/>
            <person name="Dai H."/>
            <person name="Hamel J.F."/>
            <person name="Liu C."/>
            <person name="Yu Y."/>
            <person name="Liu S."/>
            <person name="Lin W."/>
            <person name="Guo K."/>
            <person name="Jin S."/>
            <person name="Xu P."/>
            <person name="Storey K.B."/>
            <person name="Huan P."/>
            <person name="Zhang T."/>
            <person name="Zhou Y."/>
            <person name="Zhang J."/>
            <person name="Lin C."/>
            <person name="Li X."/>
            <person name="Xing L."/>
            <person name="Huo D."/>
            <person name="Sun M."/>
            <person name="Wang L."/>
            <person name="Mercier A."/>
            <person name="Li F."/>
            <person name="Yang H."/>
            <person name="Xiang J."/>
        </authorList>
    </citation>
    <scope>NUCLEOTIDE SEQUENCE [LARGE SCALE GENOMIC DNA]</scope>
    <source>
        <strain evidence="6">Shaxun</strain>
        <tissue evidence="6">Muscle</tissue>
    </source>
</reference>
<protein>
    <recommendedName>
        <fullName evidence="5">Ig-like domain-containing protein</fullName>
    </recommendedName>
</protein>
<feature type="compositionally biased region" description="Basic and acidic residues" evidence="3">
    <location>
        <begin position="285"/>
        <end position="295"/>
    </location>
</feature>
<keyword evidence="4" id="KW-1133">Transmembrane helix</keyword>
<evidence type="ECO:0000256" key="2">
    <source>
        <dbReference type="ARBA" id="ARBA00022729"/>
    </source>
</evidence>
<keyword evidence="4" id="KW-0472">Membrane</keyword>
<evidence type="ECO:0000259" key="5">
    <source>
        <dbReference type="PROSITE" id="PS50835"/>
    </source>
</evidence>
<evidence type="ECO:0000256" key="1">
    <source>
        <dbReference type="ARBA" id="ARBA00022614"/>
    </source>
</evidence>
<evidence type="ECO:0000313" key="7">
    <source>
        <dbReference type="Proteomes" id="UP000230750"/>
    </source>
</evidence>
<dbReference type="AlphaFoldDB" id="A0A2G8JMJ8"/>
<feature type="region of interest" description="Disordered" evidence="3">
    <location>
        <begin position="285"/>
        <end position="352"/>
    </location>
</feature>
<gene>
    <name evidence="6" type="ORF">BSL78_26182</name>
</gene>
<evidence type="ECO:0000256" key="3">
    <source>
        <dbReference type="SAM" id="MobiDB-lite"/>
    </source>
</evidence>
<keyword evidence="1" id="KW-0433">Leucine-rich repeat</keyword>
<dbReference type="Proteomes" id="UP000230750">
    <property type="component" value="Unassembled WGS sequence"/>
</dbReference>
<dbReference type="SMART" id="SM00082">
    <property type="entry name" value="LRRCT"/>
    <property type="match status" value="1"/>
</dbReference>
<dbReference type="Gene3D" id="3.80.10.10">
    <property type="entry name" value="Ribonuclease Inhibitor"/>
    <property type="match status" value="1"/>
</dbReference>
<dbReference type="InterPro" id="IPR000483">
    <property type="entry name" value="Cys-rich_flank_reg_C"/>
</dbReference>
<keyword evidence="4" id="KW-0812">Transmembrane</keyword>
<comment type="caution">
    <text evidence="6">The sequence shown here is derived from an EMBL/GenBank/DDBJ whole genome shotgun (WGS) entry which is preliminary data.</text>
</comment>
<name>A0A2G8JMJ8_STIJA</name>
<dbReference type="PROSITE" id="PS50835">
    <property type="entry name" value="IG_LIKE"/>
    <property type="match status" value="1"/>
</dbReference>
<dbReference type="InterPro" id="IPR007110">
    <property type="entry name" value="Ig-like_dom"/>
</dbReference>
<feature type="compositionally biased region" description="Polar residues" evidence="3">
    <location>
        <begin position="296"/>
        <end position="308"/>
    </location>
</feature>
<feature type="transmembrane region" description="Helical" evidence="4">
    <location>
        <begin position="236"/>
        <end position="258"/>
    </location>
</feature>
<sequence>MTTRYFWLDVSYNLIEVVASEEELFLNETRNSISSSINLENNPLNCDCSLRWLAYNHSSFRSAILRNISPNCYRFDELYSCSLPRCASPLTLQGLSITSLSPSSFACPPRLDPNATLTAETMLGDTLVLRCPTIGADPPVWRYDWIFTPSTSSEVFVNSGWDYFRQTETEYLTVQGLVSAGTFICRPLSPHSSLSINISVSVKESTQEILTTRSWQPYITGESDTNNGGEEISSSLPFIIAVSSIMVILLVILMILGFMQYRLVNANKAIQLLRGTTVGQAAKLNHREDIKEDGHTSQPKPLTISRSCPNADDDLYEMMDNVAEESSEMSAKTSARDGGSIGHTYDNDWRKP</sequence>
<dbReference type="EMBL" id="MRZV01001582">
    <property type="protein sequence ID" value="PIK36984.1"/>
    <property type="molecule type" value="Genomic_DNA"/>
</dbReference>